<dbReference type="Gene3D" id="2.60.120.430">
    <property type="entry name" value="Galactose-binding lectin"/>
    <property type="match status" value="1"/>
</dbReference>
<reference evidence="2 3" key="1">
    <citation type="submission" date="2021-03" db="EMBL/GenBank/DDBJ databases">
        <title>novel species isolated from a fishpond in China.</title>
        <authorList>
            <person name="Lu H."/>
            <person name="Cai Z."/>
        </authorList>
    </citation>
    <scope>NUCLEOTIDE SEQUENCE [LARGE SCALE GENOMIC DNA]</scope>
    <source>
        <strain evidence="2 3">YJ13C</strain>
    </source>
</reference>
<evidence type="ECO:0000313" key="3">
    <source>
        <dbReference type="Proteomes" id="UP000664480"/>
    </source>
</evidence>
<gene>
    <name evidence="2" type="ORF">J0A69_07740</name>
</gene>
<name>A0ABS3CE12_9BACT</name>
<dbReference type="InterPro" id="IPR026444">
    <property type="entry name" value="Secre_tail"/>
</dbReference>
<evidence type="ECO:0000313" key="2">
    <source>
        <dbReference type="EMBL" id="MBN7815313.1"/>
    </source>
</evidence>
<dbReference type="RefSeq" id="WP_206585995.1">
    <property type="nucleotide sequence ID" value="NZ_JAFKCU010000002.1"/>
</dbReference>
<dbReference type="Pfam" id="PF18962">
    <property type="entry name" value="Por_Secre_tail"/>
    <property type="match status" value="1"/>
</dbReference>
<evidence type="ECO:0000259" key="1">
    <source>
        <dbReference type="Pfam" id="PF18962"/>
    </source>
</evidence>
<sequence length="739" mass="82728">MVKKILSLLRFLVIWTFLVCFSHYVFSQEVDNKRCPQIYKRNNGNGQQVTVFASNISPASIYYLSALSKFSQGNFTFGWGESILFPPVVTKYWITTTAGDKYLDWAFGNNSTGSPFNPPGIPSGNEVQYTFYNNNLPTAGLITIEFSDPQDGLPLCTCTYALTSGTSTEVSIVNQDNLRVSSGSDGGLESKSLGTAVVNQVFERFTDGNIPLDYRKKENLQNFKKAKINGMQLSAFIPDEQVLGSDYKGYITSPSELLDITNAEEVISVDYLTQGNNLATFFATKTSNKVYEHSKYVCDRLKGAEILSIDSVQVGKFNLIRSLLKPESGLNEYAVSFSVGMNANSDEFHLQSAWLLEDYRTEESFYNFQFWSADGKLLQAMIENVLSQLTSFGRLNQTVSKTNPALFVSKTERDLSDPSKVHLSIWNRTLQNSAKIQLTSKINENTETTELKTLEVSLNPLGSTNLTLDVQDFAEVAIDLLDQGNKTDYLYQSDGIWAHYLPEGGQLIRYQVQNANNPEIKAGEYPIFRNVDFAASGSEYATVYKTIKGGAIPADLSNYSYLNFNASGVGKLTIRLVKASVQNFDAHYSYTFDLQQESKAYSIPLDHFSSKELKEKVNLNDLVILSFTGASQRDIEINLNNIRFSNEKELTLSENREIKVFPNPFQEQTNILFESQFGGQMELGIYQIDTGSLVESHIIETKAGQNQQQLEFGRGMKKGVYVIKISSNLEFLTSKLLLQ</sequence>
<dbReference type="NCBIfam" id="TIGR04183">
    <property type="entry name" value="Por_Secre_tail"/>
    <property type="match status" value="1"/>
</dbReference>
<protein>
    <submittedName>
        <fullName evidence="2">T9SS type A sorting domain-containing protein</fullName>
    </submittedName>
</protein>
<comment type="caution">
    <text evidence="2">The sequence shown here is derived from an EMBL/GenBank/DDBJ whole genome shotgun (WGS) entry which is preliminary data.</text>
</comment>
<dbReference type="Proteomes" id="UP000664480">
    <property type="component" value="Unassembled WGS sequence"/>
</dbReference>
<proteinExistence type="predicted"/>
<dbReference type="EMBL" id="JAFKCU010000002">
    <property type="protein sequence ID" value="MBN7815313.1"/>
    <property type="molecule type" value="Genomic_DNA"/>
</dbReference>
<keyword evidence="3" id="KW-1185">Reference proteome</keyword>
<accession>A0ABS3CE12</accession>
<feature type="domain" description="Secretion system C-terminal sorting" evidence="1">
    <location>
        <begin position="660"/>
        <end position="736"/>
    </location>
</feature>
<organism evidence="2 3">
    <name type="scientific">Algoriphagus pacificus</name>
    <dbReference type="NCBI Taxonomy" id="2811234"/>
    <lineage>
        <taxon>Bacteria</taxon>
        <taxon>Pseudomonadati</taxon>
        <taxon>Bacteroidota</taxon>
        <taxon>Cytophagia</taxon>
        <taxon>Cytophagales</taxon>
        <taxon>Cyclobacteriaceae</taxon>
        <taxon>Algoriphagus</taxon>
    </lineage>
</organism>